<dbReference type="CDD" id="cd00044">
    <property type="entry name" value="CysPc"/>
    <property type="match status" value="1"/>
</dbReference>
<keyword evidence="8 10" id="KW-1015">Disulfide bond</keyword>
<evidence type="ECO:0000259" key="14">
    <source>
        <dbReference type="PROSITE" id="PS50026"/>
    </source>
</evidence>
<evidence type="ECO:0000256" key="5">
    <source>
        <dbReference type="ARBA" id="ARBA00022729"/>
    </source>
</evidence>
<dbReference type="InterPro" id="IPR016186">
    <property type="entry name" value="C-type_lectin-like/link_sf"/>
</dbReference>
<evidence type="ECO:0000259" key="18">
    <source>
        <dbReference type="PROSITE" id="PS50923"/>
    </source>
</evidence>
<protein>
    <submittedName>
        <fullName evidence="19">Uncharacterized protein</fullName>
    </submittedName>
</protein>
<evidence type="ECO:0000256" key="2">
    <source>
        <dbReference type="ARBA" id="ARBA00007623"/>
    </source>
</evidence>
<reference evidence="19 20" key="1">
    <citation type="journal article" date="2023" name="Arcadia Sci">
        <title>De novo assembly of a long-read Amblyomma americanum tick genome.</title>
        <authorList>
            <person name="Chou S."/>
            <person name="Poskanzer K.E."/>
            <person name="Rollins M."/>
            <person name="Thuy-Boun P.S."/>
        </authorList>
    </citation>
    <scope>NUCLEOTIDE SEQUENCE [LARGE SCALE GENOMIC DNA]</scope>
    <source>
        <strain evidence="19">F_SG_1</strain>
        <tissue evidence="19">Salivary glands</tissue>
    </source>
</reference>
<keyword evidence="3" id="KW-0964">Secreted</keyword>
<dbReference type="SMART" id="SM00603">
    <property type="entry name" value="LCCL"/>
    <property type="match status" value="1"/>
</dbReference>
<feature type="domain" description="Sushi" evidence="18">
    <location>
        <begin position="1083"/>
        <end position="1146"/>
    </location>
</feature>
<feature type="domain" description="Sushi" evidence="18">
    <location>
        <begin position="784"/>
        <end position="850"/>
    </location>
</feature>
<dbReference type="InterPro" id="IPR000742">
    <property type="entry name" value="EGF"/>
</dbReference>
<comment type="subcellular location">
    <subcellularLocation>
        <location evidence="1">Secreted</location>
    </subcellularLocation>
</comment>
<dbReference type="Pfam" id="PF01067">
    <property type="entry name" value="Calpain_III"/>
    <property type="match status" value="1"/>
</dbReference>
<dbReference type="SMART" id="SM00020">
    <property type="entry name" value="Tryp_SPc"/>
    <property type="match status" value="1"/>
</dbReference>
<dbReference type="CDD" id="cd00190">
    <property type="entry name" value="Tryp_SPc"/>
    <property type="match status" value="1"/>
</dbReference>
<feature type="active site" evidence="9 11">
    <location>
        <position position="117"/>
    </location>
</feature>
<feature type="disulfide bond" evidence="12">
    <location>
        <begin position="821"/>
        <end position="848"/>
    </location>
</feature>
<dbReference type="Gene3D" id="2.60.120.380">
    <property type="match status" value="1"/>
</dbReference>
<dbReference type="SMART" id="SM00720">
    <property type="entry name" value="calpain_III"/>
    <property type="match status" value="1"/>
</dbReference>
<name>A0AAQ4FN57_AMBAM</name>
<evidence type="ECO:0000256" key="4">
    <source>
        <dbReference type="ARBA" id="ARBA00022670"/>
    </source>
</evidence>
<dbReference type="InterPro" id="IPR000169">
    <property type="entry name" value="Pept_cys_AS"/>
</dbReference>
<dbReference type="PANTHER" id="PTHR10183">
    <property type="entry name" value="CALPAIN"/>
    <property type="match status" value="1"/>
</dbReference>
<dbReference type="GO" id="GO:0005576">
    <property type="term" value="C:extracellular region"/>
    <property type="evidence" value="ECO:0007669"/>
    <property type="project" value="UniProtKB-SubCell"/>
</dbReference>
<dbReference type="InterPro" id="IPR022683">
    <property type="entry name" value="Calpain_III"/>
</dbReference>
<dbReference type="EMBL" id="JARKHS020000560">
    <property type="protein sequence ID" value="KAK8788694.1"/>
    <property type="molecule type" value="Genomic_DNA"/>
</dbReference>
<keyword evidence="12" id="KW-0768">Sushi</keyword>
<dbReference type="InterPro" id="IPR036213">
    <property type="entry name" value="Calpain_III_sf"/>
</dbReference>
<keyword evidence="20" id="KW-1185">Reference proteome</keyword>
<feature type="disulfide bond" evidence="12">
    <location>
        <begin position="753"/>
        <end position="780"/>
    </location>
</feature>
<dbReference type="PROSITE" id="PS50923">
    <property type="entry name" value="SUSHI"/>
    <property type="match status" value="4"/>
</dbReference>
<dbReference type="Pfam" id="PF00089">
    <property type="entry name" value="Trypsin"/>
    <property type="match status" value="1"/>
</dbReference>
<dbReference type="SUPFAM" id="SSF50494">
    <property type="entry name" value="Trypsin-like serine proteases"/>
    <property type="match status" value="1"/>
</dbReference>
<dbReference type="Gene3D" id="2.10.70.10">
    <property type="entry name" value="Complement Module, domain 1"/>
    <property type="match status" value="4"/>
</dbReference>
<dbReference type="GO" id="GO:0006508">
    <property type="term" value="P:proteolysis"/>
    <property type="evidence" value="ECO:0007669"/>
    <property type="project" value="UniProtKB-KW"/>
</dbReference>
<dbReference type="Gene3D" id="2.170.130.20">
    <property type="entry name" value="LCCL-like domain"/>
    <property type="match status" value="1"/>
</dbReference>
<dbReference type="SUPFAM" id="SSF57535">
    <property type="entry name" value="Complement control module/SCR domain"/>
    <property type="match status" value="3"/>
</dbReference>
<evidence type="ECO:0000313" key="19">
    <source>
        <dbReference type="EMBL" id="KAK8788694.1"/>
    </source>
</evidence>
<dbReference type="Pfam" id="PF07974">
    <property type="entry name" value="EGF_2"/>
    <property type="match status" value="1"/>
</dbReference>
<evidence type="ECO:0000256" key="10">
    <source>
        <dbReference type="PROSITE-ProRule" id="PRU00076"/>
    </source>
</evidence>
<feature type="domain" description="Sushi" evidence="18">
    <location>
        <begin position="725"/>
        <end position="782"/>
    </location>
</feature>
<dbReference type="InterPro" id="IPR001300">
    <property type="entry name" value="Peptidase_C2_calpain_cat"/>
</dbReference>
<feature type="domain" description="EGF-like" evidence="14">
    <location>
        <begin position="692"/>
        <end position="722"/>
    </location>
</feature>
<dbReference type="InterPro" id="IPR016187">
    <property type="entry name" value="CTDL_fold"/>
</dbReference>
<dbReference type="SUPFAM" id="SSF49758">
    <property type="entry name" value="Calpain large subunit, middle domain (domain III)"/>
    <property type="match status" value="1"/>
</dbReference>
<evidence type="ECO:0000256" key="1">
    <source>
        <dbReference type="ARBA" id="ARBA00004613"/>
    </source>
</evidence>
<dbReference type="InterPro" id="IPR000436">
    <property type="entry name" value="Sushi_SCR_CCP_dom"/>
</dbReference>
<dbReference type="PRINTS" id="PR00704">
    <property type="entry name" value="CALPAIN"/>
</dbReference>
<evidence type="ECO:0000256" key="12">
    <source>
        <dbReference type="PROSITE-ProRule" id="PRU00302"/>
    </source>
</evidence>
<dbReference type="InterPro" id="IPR022682">
    <property type="entry name" value="Calpain_domain_III"/>
</dbReference>
<dbReference type="SUPFAM" id="SSF54001">
    <property type="entry name" value="Cysteine proteinases"/>
    <property type="match status" value="1"/>
</dbReference>
<dbReference type="SUPFAM" id="SSF69848">
    <property type="entry name" value="LCCL domain"/>
    <property type="match status" value="1"/>
</dbReference>
<evidence type="ECO:0000256" key="8">
    <source>
        <dbReference type="ARBA" id="ARBA00023157"/>
    </source>
</evidence>
<dbReference type="SMART" id="SM00230">
    <property type="entry name" value="CysPc"/>
    <property type="match status" value="1"/>
</dbReference>
<dbReference type="InterPro" id="IPR038765">
    <property type="entry name" value="Papain-like_cys_pep_sf"/>
</dbReference>
<dbReference type="PROSITE" id="PS00134">
    <property type="entry name" value="TRYPSIN_HIS"/>
    <property type="match status" value="1"/>
</dbReference>
<dbReference type="PROSITE" id="PS00135">
    <property type="entry name" value="TRYPSIN_SER"/>
    <property type="match status" value="1"/>
</dbReference>
<comment type="caution">
    <text evidence="19">The sequence shown here is derived from an EMBL/GenBank/DDBJ whole genome shotgun (WGS) entry which is preliminary data.</text>
</comment>
<comment type="caution">
    <text evidence="10">Lacks conserved residue(s) required for the propagation of feature annotation.</text>
</comment>
<dbReference type="InterPro" id="IPR033116">
    <property type="entry name" value="TRYPSIN_SER"/>
</dbReference>
<keyword evidence="4 11" id="KW-0645">Protease</keyword>
<dbReference type="InterPro" id="IPR009003">
    <property type="entry name" value="Peptidase_S1_PA"/>
</dbReference>
<evidence type="ECO:0000259" key="15">
    <source>
        <dbReference type="PROSITE" id="PS50203"/>
    </source>
</evidence>
<dbReference type="Pfam" id="PF03815">
    <property type="entry name" value="LCCL"/>
    <property type="match status" value="1"/>
</dbReference>
<dbReference type="InterPro" id="IPR001254">
    <property type="entry name" value="Trypsin_dom"/>
</dbReference>
<dbReference type="PROSITE" id="PS50203">
    <property type="entry name" value="CALPAIN_CAT"/>
    <property type="match status" value="1"/>
</dbReference>
<keyword evidence="5" id="KW-0732">Signal</keyword>
<dbReference type="InterPro" id="IPR043504">
    <property type="entry name" value="Peptidase_S1_PA_chymotrypsin"/>
</dbReference>
<evidence type="ECO:0000259" key="17">
    <source>
        <dbReference type="PROSITE" id="PS50820"/>
    </source>
</evidence>
<accession>A0AAQ4FN57</accession>
<feature type="domain" description="Calpain catalytic" evidence="15">
    <location>
        <begin position="61"/>
        <end position="359"/>
    </location>
</feature>
<dbReference type="SMART" id="SM00032">
    <property type="entry name" value="CCP"/>
    <property type="match status" value="4"/>
</dbReference>
<feature type="active site" evidence="9 11">
    <location>
        <position position="299"/>
    </location>
</feature>
<keyword evidence="13" id="KW-0720">Serine protease</keyword>
<dbReference type="InterPro" id="IPR022684">
    <property type="entry name" value="Calpain_cysteine_protease"/>
</dbReference>
<dbReference type="InterPro" id="IPR002049">
    <property type="entry name" value="LE_dom"/>
</dbReference>
<dbReference type="Gene3D" id="2.40.10.10">
    <property type="entry name" value="Trypsin-like serine proteases"/>
    <property type="match status" value="1"/>
</dbReference>
<evidence type="ECO:0000256" key="6">
    <source>
        <dbReference type="ARBA" id="ARBA00022801"/>
    </source>
</evidence>
<keyword evidence="7 11" id="KW-0788">Thiol protease</keyword>
<feature type="domain" description="Peptidase S1" evidence="16">
    <location>
        <begin position="1251"/>
        <end position="1508"/>
    </location>
</feature>
<feature type="disulfide bond" evidence="10">
    <location>
        <begin position="712"/>
        <end position="721"/>
    </location>
</feature>
<dbReference type="Gene3D" id="2.170.300.10">
    <property type="entry name" value="Tie2 ligand-binding domain superfamily"/>
    <property type="match status" value="1"/>
</dbReference>
<evidence type="ECO:0000313" key="20">
    <source>
        <dbReference type="Proteomes" id="UP001321473"/>
    </source>
</evidence>
<dbReference type="PROSITE" id="PS00022">
    <property type="entry name" value="EGF_1"/>
    <property type="match status" value="1"/>
</dbReference>
<dbReference type="CDD" id="cd00055">
    <property type="entry name" value="EGF_Lam"/>
    <property type="match status" value="1"/>
</dbReference>
<dbReference type="InterPro" id="IPR013111">
    <property type="entry name" value="EGF_extracell"/>
</dbReference>
<dbReference type="InterPro" id="IPR018114">
    <property type="entry name" value="TRYPSIN_HIS"/>
</dbReference>
<dbReference type="CDD" id="cd00033">
    <property type="entry name" value="CCP"/>
    <property type="match status" value="4"/>
</dbReference>
<evidence type="ECO:0000259" key="16">
    <source>
        <dbReference type="PROSITE" id="PS50240"/>
    </source>
</evidence>
<dbReference type="Pfam" id="PF00648">
    <property type="entry name" value="Peptidase_C2"/>
    <property type="match status" value="1"/>
</dbReference>
<organism evidence="19 20">
    <name type="scientific">Amblyomma americanum</name>
    <name type="common">Lone star tick</name>
    <dbReference type="NCBI Taxonomy" id="6943"/>
    <lineage>
        <taxon>Eukaryota</taxon>
        <taxon>Metazoa</taxon>
        <taxon>Ecdysozoa</taxon>
        <taxon>Arthropoda</taxon>
        <taxon>Chelicerata</taxon>
        <taxon>Arachnida</taxon>
        <taxon>Acari</taxon>
        <taxon>Parasitiformes</taxon>
        <taxon>Ixodida</taxon>
        <taxon>Ixodoidea</taxon>
        <taxon>Ixodidae</taxon>
        <taxon>Amblyomminae</taxon>
        <taxon>Amblyomma</taxon>
    </lineage>
</organism>
<feature type="domain" description="LCCL" evidence="17">
    <location>
        <begin position="852"/>
        <end position="947"/>
    </location>
</feature>
<feature type="disulfide bond" evidence="12">
    <location>
        <begin position="1117"/>
        <end position="1144"/>
    </location>
</feature>
<evidence type="ECO:0000256" key="7">
    <source>
        <dbReference type="ARBA" id="ARBA00022807"/>
    </source>
</evidence>
<dbReference type="PROSITE" id="PS50240">
    <property type="entry name" value="TRYPSIN_DOM"/>
    <property type="match status" value="1"/>
</dbReference>
<evidence type="ECO:0000256" key="9">
    <source>
        <dbReference type="PIRSR" id="PIRSR622684-1"/>
    </source>
</evidence>
<dbReference type="PROSITE" id="PS50026">
    <property type="entry name" value="EGF_3"/>
    <property type="match status" value="1"/>
</dbReference>
<proteinExistence type="inferred from homology"/>
<evidence type="ECO:0000256" key="13">
    <source>
        <dbReference type="RuleBase" id="RU363034"/>
    </source>
</evidence>
<sequence length="1508" mass="166306">MLRKSAFCGSESFRLRFRTWCTLTGYSRLRAVALDLCARARAQKTALEDEQAIRNLPLTELFVDSHFPPAESSLFTHRRPVPGRITWLRPHEMVSEPQLLVNGVSRNDIVQGALGDCWFLSSCAAVAQRPDLMHRVVPQEQQLYGSEYKGAVRFNLWRFGRWVVVYVDDLLPTSEDRLIYSRCSDPREFWVALLEKAYAKLHGSYEALEGGQAMDAMVDLTSGLAERYDLQDAPENLFGFLLKASEHGAFITCSRKGDWWLATAADPNGLVSGHAYTVSAVRRVPLSNGRDACLLRVRNPWGNGIEWTGDWSDADPQWSLVDAETKKQMEWRQHGDGEFWMKYEDFCREFEEVSICTLGPDFDGDGIPEKPGEVRAIRGVWVDGVNSGGSRNNLSSFSTNPQYLLSIRPAVGDQGDAAAAEESTVSVVVALMQVHPPHNAFITRNRLRMHQIGFVIYHAPDQFRRLPLEHFARTPDVANSGAYINYREVFGRFELRPGHYVIIPATFDSHCPWSVHDTRVREQPFPTQGAPLNGNGGAWFPALLNARAIEKLARGKPASPARAQPPPCCDRGWKTRQSSARLATLLKTAEAMQGLGAVVLAAWWSTAFGSKDYNLGLCSKTFFSCQCGTPGYTLHVTVKQCSYVHRWQFKCRPCNNRKPQEVCPMLRHCRECDSNANGCDSCPPGRYGRWCEERCQCQNGGTCDTKTGACACPPSFTGAHCEMFLGCRPPQIAPNVQVTLDHPETPTVAYFACEQGFHLMGSSTATCVGNGAWSEPSPRCERLSFCPDLGHVVNGRLKSRRLSSPLGSESYANGSSVEVVCDDRYDLVGEPLLRCRDDGTWSASVPACVKVSENHVSCETKALDILSSYTAPVRVYCPPGCAQSGTVIGSVVYHQLSALCRAAVHAGRLNNAGGTVSLVASGNFADFGASRANGVDSVGLQEAAPGFTFVEDRLARVETGCQPGWTAMGDTCLLGTRHKLSYSRAKNYCANSGSRLLQFREDGFPDSILTFLRASDTGLSWVQDTLDNGSLSENRRRRRSGGDGDECFIVDPASETKANAVRSSPCEGVRGVVCEMDMGQFQAACADPGPLENGTAEVMHQVVAGRMLEGTQIAYRCAELHYLVGERRITCQRNRTWTAPKPRCMKLTTCLEPPVPPYGEVEYVQESGSGLRTGRQRLRLSLASLDPSLGAVLPKGHFHVGTRATFSCVNRFYSLVGSEVRRCLPDGTWTGRTATCIPVCGHSDSPRSPFIYHGNASEVGQWPWQVALSMWSPSEKIWDLQCGGTLLSESWVVTAAHCVARDRRGNLHAPKDLRLYVGKYHRDDALDDAFVQVRTPQEIHVHDDYDPVKYDADIAMVLLDRPVELTSRVQPICLPSERTSQANIVDGRLGVATGWGQTENRSYADVLRQAVIPVVSAQECERAYREGRFPLTVTSNMFCGGYVKGRVDACTGDSGGPFAFVDESAADRRVWVLEGIVSWGGPRGCGAPNHFGGYTKVAAFIEWIRQFL</sequence>
<feature type="active site" evidence="9 11">
    <location>
        <position position="274"/>
    </location>
</feature>
<dbReference type="Proteomes" id="UP001321473">
    <property type="component" value="Unassembled WGS sequence"/>
</dbReference>
<dbReference type="GO" id="GO:0005737">
    <property type="term" value="C:cytoplasm"/>
    <property type="evidence" value="ECO:0007669"/>
    <property type="project" value="TreeGrafter"/>
</dbReference>
<dbReference type="InterPro" id="IPR004043">
    <property type="entry name" value="LCCL"/>
</dbReference>
<gene>
    <name evidence="19" type="ORF">V5799_021531</name>
</gene>
<dbReference type="Gene3D" id="3.90.70.10">
    <property type="entry name" value="Cysteine proteinases"/>
    <property type="match status" value="1"/>
</dbReference>
<dbReference type="SUPFAM" id="SSF56436">
    <property type="entry name" value="C-type lectin-like"/>
    <property type="match status" value="1"/>
</dbReference>
<evidence type="ECO:0000256" key="11">
    <source>
        <dbReference type="PROSITE-ProRule" id="PRU00239"/>
    </source>
</evidence>
<dbReference type="FunFam" id="2.40.10.10:FF:000461">
    <property type="match status" value="1"/>
</dbReference>
<dbReference type="Pfam" id="PF00084">
    <property type="entry name" value="Sushi"/>
    <property type="match status" value="4"/>
</dbReference>
<dbReference type="PANTHER" id="PTHR10183:SF379">
    <property type="entry name" value="CALPAIN-5"/>
    <property type="match status" value="1"/>
</dbReference>
<dbReference type="PROSITE" id="PS00139">
    <property type="entry name" value="THIOL_PROTEASE_CYS"/>
    <property type="match status" value="1"/>
</dbReference>
<dbReference type="Gene3D" id="3.10.100.10">
    <property type="entry name" value="Mannose-Binding Protein A, subunit A"/>
    <property type="match status" value="1"/>
</dbReference>
<dbReference type="InterPro" id="IPR035976">
    <property type="entry name" value="Sushi/SCR/CCP_sf"/>
</dbReference>
<keyword evidence="6 11" id="KW-0378">Hydrolase</keyword>
<comment type="similarity">
    <text evidence="2">Belongs to the peptidase C2 family.</text>
</comment>
<evidence type="ECO:0000256" key="3">
    <source>
        <dbReference type="ARBA" id="ARBA00022525"/>
    </source>
</evidence>
<feature type="domain" description="Sushi" evidence="18">
    <location>
        <begin position="1148"/>
        <end position="1238"/>
    </location>
</feature>
<dbReference type="InterPro" id="IPR036609">
    <property type="entry name" value="LCCL_sf"/>
</dbReference>
<dbReference type="PROSITE" id="PS50820">
    <property type="entry name" value="LCCL"/>
    <property type="match status" value="1"/>
</dbReference>
<dbReference type="GO" id="GO:0004198">
    <property type="term" value="F:calcium-dependent cysteine-type endopeptidase activity"/>
    <property type="evidence" value="ECO:0007669"/>
    <property type="project" value="InterPro"/>
</dbReference>
<dbReference type="GO" id="GO:0004252">
    <property type="term" value="F:serine-type endopeptidase activity"/>
    <property type="evidence" value="ECO:0007669"/>
    <property type="project" value="InterPro"/>
</dbReference>
<keyword evidence="10" id="KW-0245">EGF-like domain</keyword>
<dbReference type="FunFam" id="3.90.70.10:FF:000001">
    <property type="entry name" value="Calpain-1 catalytic subunit"/>
    <property type="match status" value="1"/>
</dbReference>